<dbReference type="SUPFAM" id="SSF56925">
    <property type="entry name" value="OMPA-like"/>
    <property type="match status" value="1"/>
</dbReference>
<dbReference type="EMBL" id="JACIDU010000004">
    <property type="protein sequence ID" value="MBB4102713.1"/>
    <property type="molecule type" value="Genomic_DNA"/>
</dbReference>
<accession>A0A7W6P0P6</accession>
<evidence type="ECO:0000256" key="5">
    <source>
        <dbReference type="ARBA" id="ARBA00038306"/>
    </source>
</evidence>
<proteinExistence type="inferred from homology"/>
<dbReference type="RefSeq" id="WP_183790563.1">
    <property type="nucleotide sequence ID" value="NZ_JACIDU010000004.1"/>
</dbReference>
<dbReference type="InterPro" id="IPR051692">
    <property type="entry name" value="OMP-like"/>
</dbReference>
<keyword evidence="2 6" id="KW-0732">Signal</keyword>
<evidence type="ECO:0000256" key="3">
    <source>
        <dbReference type="ARBA" id="ARBA00023136"/>
    </source>
</evidence>
<dbReference type="Gene3D" id="2.40.160.20">
    <property type="match status" value="1"/>
</dbReference>
<dbReference type="InterPro" id="IPR027385">
    <property type="entry name" value="Beta-barrel_OMP"/>
</dbReference>
<keyword evidence="3" id="KW-0472">Membrane</keyword>
<keyword evidence="9" id="KW-1185">Reference proteome</keyword>
<dbReference type="Proteomes" id="UP000584824">
    <property type="component" value="Unassembled WGS sequence"/>
</dbReference>
<feature type="signal peptide" evidence="6">
    <location>
        <begin position="1"/>
        <end position="23"/>
    </location>
</feature>
<feature type="chain" id="PRO_5030752068" evidence="6">
    <location>
        <begin position="24"/>
        <end position="215"/>
    </location>
</feature>
<dbReference type="AlphaFoldDB" id="A0A7W6P0P6"/>
<dbReference type="PANTHER" id="PTHR34001:SF3">
    <property type="entry name" value="BLL7405 PROTEIN"/>
    <property type="match status" value="1"/>
</dbReference>
<evidence type="ECO:0000256" key="6">
    <source>
        <dbReference type="SAM" id="SignalP"/>
    </source>
</evidence>
<evidence type="ECO:0000313" key="9">
    <source>
        <dbReference type="Proteomes" id="UP000584824"/>
    </source>
</evidence>
<evidence type="ECO:0000256" key="4">
    <source>
        <dbReference type="ARBA" id="ARBA00023237"/>
    </source>
</evidence>
<evidence type="ECO:0000256" key="1">
    <source>
        <dbReference type="ARBA" id="ARBA00004442"/>
    </source>
</evidence>
<evidence type="ECO:0000256" key="2">
    <source>
        <dbReference type="ARBA" id="ARBA00022729"/>
    </source>
</evidence>
<dbReference type="PANTHER" id="PTHR34001">
    <property type="entry name" value="BLL7405 PROTEIN"/>
    <property type="match status" value="1"/>
</dbReference>
<organism evidence="8 9">
    <name type="scientific">Allorhizobium borbori</name>
    <dbReference type="NCBI Taxonomy" id="485907"/>
    <lineage>
        <taxon>Bacteria</taxon>
        <taxon>Pseudomonadati</taxon>
        <taxon>Pseudomonadota</taxon>
        <taxon>Alphaproteobacteria</taxon>
        <taxon>Hyphomicrobiales</taxon>
        <taxon>Rhizobiaceae</taxon>
        <taxon>Rhizobium/Agrobacterium group</taxon>
        <taxon>Allorhizobium</taxon>
    </lineage>
</organism>
<reference evidence="8 9" key="1">
    <citation type="submission" date="2020-08" db="EMBL/GenBank/DDBJ databases">
        <title>Genomic Encyclopedia of Type Strains, Phase IV (KMG-IV): sequencing the most valuable type-strain genomes for metagenomic binning, comparative biology and taxonomic classification.</title>
        <authorList>
            <person name="Goeker M."/>
        </authorList>
    </citation>
    <scope>NUCLEOTIDE SEQUENCE [LARGE SCALE GENOMIC DNA]</scope>
    <source>
        <strain evidence="8 9">DSM 26385</strain>
    </source>
</reference>
<dbReference type="InterPro" id="IPR011250">
    <property type="entry name" value="OMP/PagP_B-barrel"/>
</dbReference>
<evidence type="ECO:0000313" key="8">
    <source>
        <dbReference type="EMBL" id="MBB4102713.1"/>
    </source>
</evidence>
<evidence type="ECO:0000259" key="7">
    <source>
        <dbReference type="Pfam" id="PF13505"/>
    </source>
</evidence>
<name>A0A7W6P0P6_9HYPH</name>
<keyword evidence="4" id="KW-0998">Cell outer membrane</keyword>
<feature type="domain" description="Outer membrane protein beta-barrel" evidence="7">
    <location>
        <begin position="25"/>
        <end position="215"/>
    </location>
</feature>
<protein>
    <submittedName>
        <fullName evidence="8">Outer membrane immunogenic protein</fullName>
    </submittedName>
</protein>
<gene>
    <name evidence="8" type="ORF">GGQ66_001256</name>
</gene>
<dbReference type="GO" id="GO:0009279">
    <property type="term" value="C:cell outer membrane"/>
    <property type="evidence" value="ECO:0007669"/>
    <property type="project" value="UniProtKB-SubCell"/>
</dbReference>
<comment type="similarity">
    <text evidence="5">Belongs to the Omp25/RopB family.</text>
</comment>
<comment type="caution">
    <text evidence="8">The sequence shown here is derived from an EMBL/GenBank/DDBJ whole genome shotgun (WGS) entry which is preliminary data.</text>
</comment>
<dbReference type="Pfam" id="PF13505">
    <property type="entry name" value="OMP_b-brl"/>
    <property type="match status" value="1"/>
</dbReference>
<comment type="subcellular location">
    <subcellularLocation>
        <location evidence="1">Cell outer membrane</location>
    </subcellularLocation>
</comment>
<sequence>MRTILATLLASTIAVAAFSGAHAADAIDQVPEAPIANDPISAPKGNWEGAYGGAAATYEMGRFGNNKDYNARAFGGSLYGGYNLQSGQIVYGPEADIGYSGKDGKSFSGTVKGSQGVNGSIRGRVGYDLNPVMIYGTAGLAASNNEVKDATTSDSRTALGYTVGAGVEGFVTDKITARVEYRYTDYQAKNFDLASGNKKVDLDEHSVKVGVGYKF</sequence>